<dbReference type="Gene3D" id="1.10.1380.10">
    <property type="entry name" value="Neutral endopeptidase , domain2"/>
    <property type="match status" value="1"/>
</dbReference>
<feature type="domain" description="Peptidase M13 C-terminal" evidence="11">
    <location>
        <begin position="621"/>
        <end position="772"/>
    </location>
</feature>
<keyword evidence="5" id="KW-0479">Metal-binding</keyword>
<feature type="compositionally biased region" description="Polar residues" evidence="9">
    <location>
        <begin position="1"/>
        <end position="19"/>
    </location>
</feature>
<evidence type="ECO:0000256" key="3">
    <source>
        <dbReference type="ARBA" id="ARBA00007357"/>
    </source>
</evidence>
<protein>
    <submittedName>
        <fullName evidence="13">Neprilysin</fullName>
    </submittedName>
</protein>
<dbReference type="STRING" id="48709.A0A1D2MST7"/>
<keyword evidence="6" id="KW-0378">Hydrolase</keyword>
<dbReference type="Proteomes" id="UP000094527">
    <property type="component" value="Unassembled WGS sequence"/>
</dbReference>
<feature type="region of interest" description="Disordered" evidence="9">
    <location>
        <begin position="1"/>
        <end position="24"/>
    </location>
</feature>
<evidence type="ECO:0000259" key="11">
    <source>
        <dbReference type="Pfam" id="PF01431"/>
    </source>
</evidence>
<name>A0A1D2MST7_ORCCI</name>
<dbReference type="InterPro" id="IPR000718">
    <property type="entry name" value="Peptidase_M13"/>
</dbReference>
<comment type="subcellular location">
    <subcellularLocation>
        <location evidence="2">Cell membrane</location>
        <topology evidence="2">Single-pass type II membrane protein</topology>
    </subcellularLocation>
</comment>
<dbReference type="GO" id="GO:0004222">
    <property type="term" value="F:metalloendopeptidase activity"/>
    <property type="evidence" value="ECO:0007669"/>
    <property type="project" value="InterPro"/>
</dbReference>
<dbReference type="GO" id="GO:0016485">
    <property type="term" value="P:protein processing"/>
    <property type="evidence" value="ECO:0007669"/>
    <property type="project" value="TreeGrafter"/>
</dbReference>
<dbReference type="PANTHER" id="PTHR11733:SF237">
    <property type="entry name" value="NEPRILYSIN-LIKE 4"/>
    <property type="match status" value="1"/>
</dbReference>
<evidence type="ECO:0000256" key="6">
    <source>
        <dbReference type="ARBA" id="ARBA00022801"/>
    </source>
</evidence>
<dbReference type="PROSITE" id="PS51885">
    <property type="entry name" value="NEPRILYSIN"/>
    <property type="match status" value="1"/>
</dbReference>
<evidence type="ECO:0000256" key="7">
    <source>
        <dbReference type="ARBA" id="ARBA00022833"/>
    </source>
</evidence>
<dbReference type="Pfam" id="PF01431">
    <property type="entry name" value="Peptidase_M13"/>
    <property type="match status" value="1"/>
</dbReference>
<keyword evidence="10" id="KW-0812">Transmembrane</keyword>
<evidence type="ECO:0000256" key="5">
    <source>
        <dbReference type="ARBA" id="ARBA00022723"/>
    </source>
</evidence>
<dbReference type="CDD" id="cd08662">
    <property type="entry name" value="M13"/>
    <property type="match status" value="1"/>
</dbReference>
<dbReference type="GO" id="GO:0005886">
    <property type="term" value="C:plasma membrane"/>
    <property type="evidence" value="ECO:0007669"/>
    <property type="project" value="UniProtKB-SubCell"/>
</dbReference>
<reference evidence="13 14" key="1">
    <citation type="journal article" date="2016" name="Genome Biol. Evol.">
        <title>Gene Family Evolution Reflects Adaptation to Soil Environmental Stressors in the Genome of the Collembolan Orchesella cincta.</title>
        <authorList>
            <person name="Faddeeva-Vakhrusheva A."/>
            <person name="Derks M.F."/>
            <person name="Anvar S.Y."/>
            <person name="Agamennone V."/>
            <person name="Suring W."/>
            <person name="Smit S."/>
            <person name="van Straalen N.M."/>
            <person name="Roelofs D."/>
        </authorList>
    </citation>
    <scope>NUCLEOTIDE SEQUENCE [LARGE SCALE GENOMIC DNA]</scope>
    <source>
        <tissue evidence="13">Mixed pool</tissue>
    </source>
</reference>
<keyword evidence="14" id="KW-1185">Reference proteome</keyword>
<proteinExistence type="inferred from homology"/>
<dbReference type="OMA" id="QNIDDYY"/>
<evidence type="ECO:0000256" key="9">
    <source>
        <dbReference type="SAM" id="MobiDB-lite"/>
    </source>
</evidence>
<evidence type="ECO:0000256" key="2">
    <source>
        <dbReference type="ARBA" id="ARBA00004401"/>
    </source>
</evidence>
<accession>A0A1D2MST7</accession>
<gene>
    <name evidence="13" type="ORF">Ocin01_10722</name>
</gene>
<keyword evidence="8" id="KW-0482">Metalloprotease</keyword>
<dbReference type="GO" id="GO:0046872">
    <property type="term" value="F:metal ion binding"/>
    <property type="evidence" value="ECO:0007669"/>
    <property type="project" value="UniProtKB-KW"/>
</dbReference>
<evidence type="ECO:0000256" key="1">
    <source>
        <dbReference type="ARBA" id="ARBA00001947"/>
    </source>
</evidence>
<evidence type="ECO:0000313" key="14">
    <source>
        <dbReference type="Proteomes" id="UP000094527"/>
    </source>
</evidence>
<comment type="similarity">
    <text evidence="3">Belongs to the peptidase M13 family.</text>
</comment>
<keyword evidence="7" id="KW-0862">Zinc</keyword>
<evidence type="ECO:0000256" key="8">
    <source>
        <dbReference type="ARBA" id="ARBA00023049"/>
    </source>
</evidence>
<dbReference type="InterPro" id="IPR008753">
    <property type="entry name" value="Peptidase_M13_N"/>
</dbReference>
<comment type="cofactor">
    <cofactor evidence="1">
        <name>Zn(2+)</name>
        <dbReference type="ChEBI" id="CHEBI:29105"/>
    </cofactor>
</comment>
<dbReference type="InterPro" id="IPR018497">
    <property type="entry name" value="Peptidase_M13_C"/>
</dbReference>
<dbReference type="PANTHER" id="PTHR11733">
    <property type="entry name" value="ZINC METALLOPROTEASE FAMILY M13 NEPRILYSIN-RELATED"/>
    <property type="match status" value="1"/>
</dbReference>
<dbReference type="InterPro" id="IPR024079">
    <property type="entry name" value="MetalloPept_cat_dom_sf"/>
</dbReference>
<dbReference type="InterPro" id="IPR042089">
    <property type="entry name" value="Peptidase_M13_dom_2"/>
</dbReference>
<keyword evidence="10" id="KW-0472">Membrane</keyword>
<dbReference type="Pfam" id="PF05649">
    <property type="entry name" value="Peptidase_M13_N"/>
    <property type="match status" value="1"/>
</dbReference>
<dbReference type="OrthoDB" id="6475849at2759"/>
<dbReference type="SUPFAM" id="SSF55486">
    <property type="entry name" value="Metalloproteases ('zincins'), catalytic domain"/>
    <property type="match status" value="1"/>
</dbReference>
<keyword evidence="10" id="KW-1133">Transmembrane helix</keyword>
<sequence length="780" mass="88360">MATADSQSVQISISNGTSNGKRRPFGKRFMRRAGLFIVGCAIGAAIACVVFVFIDPRGNDATTLGTLLDSQTDAHTMNRGAVSKKVAEQSPRSIGTANSVQDSQNSGVRVYQTNVFQSIPGPCDNVPVKQFGKDLCTSQPCMESACDLATSVNISVDPCENFYEFACQGWLAKNARPTYSSKWSVFSRMEKSTSDIIIGMLNEPEKPDEMPAYKLAKRFFKKCSDVDELDRVGLQPLWDVLEKYGGWPMLYEEGKWNSSNFDWMKSMADLKKFFGTSAILDINSNQNTNTIKYNTIHVQQPSLFISRPYLLDHENYSTSVVAYRDFITSIAKEFWKFRGRKNINETYLKEQASEVICAVGIQYDLRNHSATVTLKFLQQVFDNYTTENATNLVHFPTLLNNLYGSTGVNISEEELISVSDVHYMGGIFEILAATPESLLANYLHFRMAAWIVSGTTKAMRNYVSEFYNKMYGISDTNARVYTCSASAQEKFPMPIGIEYLKRYPNNATADVQEVKDMFESIRESFRELLFNAEWMNDTVRNVSLDKLEKIQPCLGYPDWITNVSKIQNEFDGLILNHTTYFDQLLNVRAWLTEQKLKLLRKPFETGCKWSQFPGHIGAYYDIKRKTVSWTEESNGEFSSIGECLINQYDQYNIKELQDQQIYLNGKLTLDENFPDNGGLLESYKAYKVASSKGQGNDKKLPGLDKFTPEQLYYLGFASNWCASSTKESLREQILTDHHSPGKYRVIGTLRNSKEFAEAWSCPLGSFMNPSPTDQEKCSVF</sequence>
<evidence type="ECO:0000256" key="4">
    <source>
        <dbReference type="ARBA" id="ARBA00022670"/>
    </source>
</evidence>
<keyword evidence="4" id="KW-0645">Protease</keyword>
<dbReference type="AlphaFoldDB" id="A0A1D2MST7"/>
<evidence type="ECO:0000259" key="12">
    <source>
        <dbReference type="Pfam" id="PF05649"/>
    </source>
</evidence>
<feature type="domain" description="Peptidase M13 N-terminal" evidence="12">
    <location>
        <begin position="158"/>
        <end position="557"/>
    </location>
</feature>
<comment type="caution">
    <text evidence="13">The sequence shown here is derived from an EMBL/GenBank/DDBJ whole genome shotgun (WGS) entry which is preliminary data.</text>
</comment>
<dbReference type="EMBL" id="LJIJ01000602">
    <property type="protein sequence ID" value="ODM95958.1"/>
    <property type="molecule type" value="Genomic_DNA"/>
</dbReference>
<organism evidence="13 14">
    <name type="scientific">Orchesella cincta</name>
    <name type="common">Springtail</name>
    <name type="synonym">Podura cincta</name>
    <dbReference type="NCBI Taxonomy" id="48709"/>
    <lineage>
        <taxon>Eukaryota</taxon>
        <taxon>Metazoa</taxon>
        <taxon>Ecdysozoa</taxon>
        <taxon>Arthropoda</taxon>
        <taxon>Hexapoda</taxon>
        <taxon>Collembola</taxon>
        <taxon>Entomobryomorpha</taxon>
        <taxon>Entomobryoidea</taxon>
        <taxon>Orchesellidae</taxon>
        <taxon>Orchesellinae</taxon>
        <taxon>Orchesella</taxon>
    </lineage>
</organism>
<evidence type="ECO:0000256" key="10">
    <source>
        <dbReference type="SAM" id="Phobius"/>
    </source>
</evidence>
<evidence type="ECO:0000313" key="13">
    <source>
        <dbReference type="EMBL" id="ODM95958.1"/>
    </source>
</evidence>
<feature type="transmembrane region" description="Helical" evidence="10">
    <location>
        <begin position="33"/>
        <end position="54"/>
    </location>
</feature>
<dbReference type="Gene3D" id="3.40.390.10">
    <property type="entry name" value="Collagenase (Catalytic Domain)"/>
    <property type="match status" value="2"/>
</dbReference>